<evidence type="ECO:0000256" key="1">
    <source>
        <dbReference type="ARBA" id="ARBA00004123"/>
    </source>
</evidence>
<feature type="region of interest" description="Disordered" evidence="5">
    <location>
        <begin position="1"/>
        <end position="98"/>
    </location>
</feature>
<feature type="domain" description="Velvet" evidence="6">
    <location>
        <begin position="128"/>
        <end position="341"/>
    </location>
</feature>
<sequence length="365" mass="39853">MPPPPPPADAPAPIGTTDFLSGFQTDYSRVGTDGLRRPVVSEEQQDIGVCTGAQGKAYAQMDERPVTRSEPTALESGNNVTRTMSKEQRAEDEDDSLPKPGEAYILLRHHRLPRVGWNDGIARDLPEIRDWSYELRLLQQPSRGKALGLQPLPRGWPALSSPLIVQLIVRDKHGRSVSVDNPALNRRLVHTSMMVDLVSPDGSENRSVMRIRQHDRTSLTATNEPEDAPSLRNPMEEDSQRNLLGSLHRSATSLALGNERGIFFIFTELVVRNTGDYALSVKLLDLAGPSHLGTSIGVTGALATALTQPLTVYHGTTFPGSVPTTDVSILFTRQGERNPGTANQGNSATVPFEEDLVSPSEEPNY</sequence>
<keyword evidence="2" id="KW-0805">Transcription regulation</keyword>
<evidence type="ECO:0000313" key="8">
    <source>
        <dbReference type="Proteomes" id="UP000092666"/>
    </source>
</evidence>
<dbReference type="AlphaFoldDB" id="A0A1B9GZA8"/>
<evidence type="ECO:0000256" key="4">
    <source>
        <dbReference type="ARBA" id="ARBA00023242"/>
    </source>
</evidence>
<dbReference type="Gene3D" id="2.60.40.3960">
    <property type="entry name" value="Velvet domain"/>
    <property type="match status" value="1"/>
</dbReference>
<dbReference type="EMBL" id="KI669495">
    <property type="protein sequence ID" value="OCF36356.1"/>
    <property type="molecule type" value="Genomic_DNA"/>
</dbReference>
<dbReference type="PANTHER" id="PTHR33572">
    <property type="entry name" value="SPORE DEVELOPMENT REGULATOR VOSA"/>
    <property type="match status" value="1"/>
</dbReference>
<gene>
    <name evidence="7" type="ORF">I316_01602</name>
</gene>
<dbReference type="InterPro" id="IPR038491">
    <property type="entry name" value="Velvet_dom_sf"/>
</dbReference>
<dbReference type="InterPro" id="IPR021740">
    <property type="entry name" value="Velvet"/>
</dbReference>
<proteinExistence type="predicted"/>
<reference evidence="8" key="2">
    <citation type="submission" date="2013-12" db="EMBL/GenBank/DDBJ databases">
        <title>Evolution of pathogenesis and genome organization in the Tremellales.</title>
        <authorList>
            <person name="Cuomo C."/>
            <person name="Litvintseva A."/>
            <person name="Heitman J."/>
            <person name="Chen Y."/>
            <person name="Sun S."/>
            <person name="Springer D."/>
            <person name="Dromer F."/>
            <person name="Young S."/>
            <person name="Zeng Q."/>
            <person name="Chapman S."/>
            <person name="Gujja S."/>
            <person name="Saif S."/>
            <person name="Birren B."/>
        </authorList>
    </citation>
    <scope>NUCLEOTIDE SEQUENCE [LARGE SCALE GENOMIC DNA]</scope>
    <source>
        <strain evidence="8">BCC8398</strain>
    </source>
</reference>
<dbReference type="OrthoDB" id="3056235at2759"/>
<dbReference type="GO" id="GO:0005634">
    <property type="term" value="C:nucleus"/>
    <property type="evidence" value="ECO:0007669"/>
    <property type="project" value="UniProtKB-SubCell"/>
</dbReference>
<feature type="compositionally biased region" description="Polar residues" evidence="5">
    <location>
        <begin position="340"/>
        <end position="349"/>
    </location>
</feature>
<dbReference type="Pfam" id="PF11754">
    <property type="entry name" value="Velvet"/>
    <property type="match status" value="1"/>
</dbReference>
<accession>A0A1B9GZA8</accession>
<evidence type="ECO:0000313" key="7">
    <source>
        <dbReference type="EMBL" id="OCF36356.1"/>
    </source>
</evidence>
<feature type="compositionally biased region" description="Polar residues" evidence="5">
    <location>
        <begin position="18"/>
        <end position="27"/>
    </location>
</feature>
<keyword evidence="3" id="KW-0804">Transcription</keyword>
<evidence type="ECO:0000256" key="3">
    <source>
        <dbReference type="ARBA" id="ARBA00023163"/>
    </source>
</evidence>
<protein>
    <recommendedName>
        <fullName evidence="6">Velvet domain-containing protein</fullName>
    </recommendedName>
</protein>
<feature type="compositionally biased region" description="Pro residues" evidence="5">
    <location>
        <begin position="1"/>
        <end position="10"/>
    </location>
</feature>
<dbReference type="Proteomes" id="UP000092666">
    <property type="component" value="Unassembled WGS sequence"/>
</dbReference>
<name>A0A1B9GZA8_9TREE</name>
<feature type="region of interest" description="Disordered" evidence="5">
    <location>
        <begin position="212"/>
        <end position="239"/>
    </location>
</feature>
<keyword evidence="8" id="KW-1185">Reference proteome</keyword>
<dbReference type="InterPro" id="IPR037525">
    <property type="entry name" value="Velvet_dom"/>
</dbReference>
<dbReference type="PROSITE" id="PS51821">
    <property type="entry name" value="VELVET"/>
    <property type="match status" value="1"/>
</dbReference>
<evidence type="ECO:0000256" key="5">
    <source>
        <dbReference type="SAM" id="MobiDB-lite"/>
    </source>
</evidence>
<dbReference type="STRING" id="1296120.A0A1B9GZA8"/>
<evidence type="ECO:0000259" key="6">
    <source>
        <dbReference type="PROSITE" id="PS51821"/>
    </source>
</evidence>
<comment type="subcellular location">
    <subcellularLocation>
        <location evidence="1">Nucleus</location>
    </subcellularLocation>
</comment>
<feature type="region of interest" description="Disordered" evidence="5">
    <location>
        <begin position="335"/>
        <end position="365"/>
    </location>
</feature>
<keyword evidence="4" id="KW-0539">Nucleus</keyword>
<evidence type="ECO:0000256" key="2">
    <source>
        <dbReference type="ARBA" id="ARBA00023015"/>
    </source>
</evidence>
<dbReference type="PANTHER" id="PTHR33572:SF3">
    <property type="entry name" value="VELVET COMPLEX SUBUNIT B"/>
    <property type="match status" value="1"/>
</dbReference>
<reference evidence="7 8" key="1">
    <citation type="submission" date="2013-07" db="EMBL/GenBank/DDBJ databases">
        <title>The Genome Sequence of Cryptococcus heveanensis BCC8398.</title>
        <authorList>
            <consortium name="The Broad Institute Genome Sequencing Platform"/>
            <person name="Cuomo C."/>
            <person name="Litvintseva A."/>
            <person name="Chen Y."/>
            <person name="Heitman J."/>
            <person name="Sun S."/>
            <person name="Springer D."/>
            <person name="Dromer F."/>
            <person name="Young S.K."/>
            <person name="Zeng Q."/>
            <person name="Gargeya S."/>
            <person name="Fitzgerald M."/>
            <person name="Abouelleil A."/>
            <person name="Alvarado L."/>
            <person name="Berlin A.M."/>
            <person name="Chapman S.B."/>
            <person name="Dewar J."/>
            <person name="Goldberg J."/>
            <person name="Griggs A."/>
            <person name="Gujja S."/>
            <person name="Hansen M."/>
            <person name="Howarth C."/>
            <person name="Imamovic A."/>
            <person name="Larimer J."/>
            <person name="McCowan C."/>
            <person name="Murphy C."/>
            <person name="Pearson M."/>
            <person name="Priest M."/>
            <person name="Roberts A."/>
            <person name="Saif S."/>
            <person name="Shea T."/>
            <person name="Sykes S."/>
            <person name="Wortman J."/>
            <person name="Nusbaum C."/>
            <person name="Birren B."/>
        </authorList>
    </citation>
    <scope>NUCLEOTIDE SEQUENCE [LARGE SCALE GENOMIC DNA]</scope>
    <source>
        <strain evidence="7 8">BCC8398</strain>
    </source>
</reference>
<organism evidence="7 8">
    <name type="scientific">Kwoniella heveanensis BCC8398</name>
    <dbReference type="NCBI Taxonomy" id="1296120"/>
    <lineage>
        <taxon>Eukaryota</taxon>
        <taxon>Fungi</taxon>
        <taxon>Dikarya</taxon>
        <taxon>Basidiomycota</taxon>
        <taxon>Agaricomycotina</taxon>
        <taxon>Tremellomycetes</taxon>
        <taxon>Tremellales</taxon>
        <taxon>Cryptococcaceae</taxon>
        <taxon>Kwoniella</taxon>
    </lineage>
</organism>